<dbReference type="GO" id="GO:0005829">
    <property type="term" value="C:cytosol"/>
    <property type="evidence" value="ECO:0007669"/>
    <property type="project" value="TreeGrafter"/>
</dbReference>
<dbReference type="Gene3D" id="3.10.310.10">
    <property type="entry name" value="Diaminopimelate Epimerase, Chain A, domain 1"/>
    <property type="match status" value="2"/>
</dbReference>
<evidence type="ECO:0000256" key="9">
    <source>
        <dbReference type="PROSITE-ProRule" id="PRU10125"/>
    </source>
</evidence>
<dbReference type="GO" id="GO:0009089">
    <property type="term" value="P:lysine biosynthetic process via diaminopimelate"/>
    <property type="evidence" value="ECO:0007669"/>
    <property type="project" value="UniProtKB-UniRule"/>
</dbReference>
<feature type="active site" evidence="9">
    <location>
        <position position="82"/>
    </location>
</feature>
<feature type="site" description="Could be important to modulate the pK values of the two catalytic cysteine residues" evidence="8">
    <location>
        <position position="216"/>
    </location>
</feature>
<keyword evidence="6 8" id="KW-0413">Isomerase</keyword>
<evidence type="ECO:0000256" key="5">
    <source>
        <dbReference type="ARBA" id="ARBA00023154"/>
    </source>
</evidence>
<dbReference type="SUPFAM" id="SSF54506">
    <property type="entry name" value="Diaminopimelate epimerase-like"/>
    <property type="match status" value="2"/>
</dbReference>
<keyword evidence="11" id="KW-1185">Reference proteome</keyword>
<feature type="binding site" evidence="8">
    <location>
        <position position="73"/>
    </location>
    <ligand>
        <name>substrate</name>
    </ligand>
</feature>
<dbReference type="GO" id="GO:0008837">
    <property type="term" value="F:diaminopimelate epimerase activity"/>
    <property type="evidence" value="ECO:0007669"/>
    <property type="project" value="UniProtKB-UniRule"/>
</dbReference>
<reference evidence="10 11" key="1">
    <citation type="submission" date="2016-10" db="EMBL/GenBank/DDBJ databases">
        <authorList>
            <person name="de Groot N.N."/>
        </authorList>
    </citation>
    <scope>NUCLEOTIDE SEQUENCE [LARGE SCALE GENOMIC DNA]</scope>
    <source>
        <strain evidence="10 11">DSM 16957</strain>
    </source>
</reference>
<comment type="catalytic activity">
    <reaction evidence="7 8">
        <text>(2S,6S)-2,6-diaminopimelate = meso-2,6-diaminopimelate</text>
        <dbReference type="Rhea" id="RHEA:15393"/>
        <dbReference type="ChEBI" id="CHEBI:57609"/>
        <dbReference type="ChEBI" id="CHEBI:57791"/>
        <dbReference type="EC" id="5.1.1.7"/>
    </reaction>
</comment>
<feature type="active site" description="Proton acceptor" evidence="8">
    <location>
        <position position="225"/>
    </location>
</feature>
<evidence type="ECO:0000256" key="7">
    <source>
        <dbReference type="ARBA" id="ARBA00051712"/>
    </source>
</evidence>
<dbReference type="PANTHER" id="PTHR31689">
    <property type="entry name" value="DIAMINOPIMELATE EPIMERASE, CHLOROPLASTIC"/>
    <property type="match status" value="1"/>
</dbReference>
<proteinExistence type="inferred from homology"/>
<dbReference type="PANTHER" id="PTHR31689:SF0">
    <property type="entry name" value="DIAMINOPIMELATE EPIMERASE"/>
    <property type="match status" value="1"/>
</dbReference>
<dbReference type="RefSeq" id="WP_245680003.1">
    <property type="nucleotide sequence ID" value="NZ_FNAG01000004.1"/>
</dbReference>
<evidence type="ECO:0000256" key="8">
    <source>
        <dbReference type="HAMAP-Rule" id="MF_00197"/>
    </source>
</evidence>
<organism evidence="10 11">
    <name type="scientific">Aquimonas voraii</name>
    <dbReference type="NCBI Taxonomy" id="265719"/>
    <lineage>
        <taxon>Bacteria</taxon>
        <taxon>Pseudomonadati</taxon>
        <taxon>Pseudomonadota</taxon>
        <taxon>Gammaproteobacteria</taxon>
        <taxon>Lysobacterales</taxon>
        <taxon>Lysobacteraceae</taxon>
        <taxon>Aquimonas</taxon>
    </lineage>
</organism>
<feature type="binding site" evidence="8">
    <location>
        <position position="53"/>
    </location>
    <ligand>
        <name>substrate</name>
    </ligand>
</feature>
<feature type="binding site" evidence="8">
    <location>
        <position position="198"/>
    </location>
    <ligand>
        <name>substrate</name>
    </ligand>
</feature>
<comment type="subunit">
    <text evidence="8">Homodimer.</text>
</comment>
<evidence type="ECO:0000256" key="6">
    <source>
        <dbReference type="ARBA" id="ARBA00023235"/>
    </source>
</evidence>
<feature type="binding site" evidence="8">
    <location>
        <begin position="226"/>
        <end position="227"/>
    </location>
    <ligand>
        <name>substrate</name>
    </ligand>
</feature>
<keyword evidence="4 8" id="KW-0028">Amino-acid biosynthesis</keyword>
<feature type="binding site" evidence="8">
    <location>
        <position position="20"/>
    </location>
    <ligand>
        <name>substrate</name>
    </ligand>
</feature>
<feature type="binding site" evidence="8">
    <location>
        <begin position="83"/>
        <end position="84"/>
    </location>
    <ligand>
        <name>substrate</name>
    </ligand>
</feature>
<feature type="binding site" evidence="8">
    <location>
        <begin position="216"/>
        <end position="217"/>
    </location>
    <ligand>
        <name>substrate</name>
    </ligand>
</feature>
<evidence type="ECO:0000256" key="2">
    <source>
        <dbReference type="ARBA" id="ARBA00010219"/>
    </source>
</evidence>
<keyword evidence="5 8" id="KW-0457">Lysine biosynthesis</keyword>
<evidence type="ECO:0000313" key="11">
    <source>
        <dbReference type="Proteomes" id="UP000199603"/>
    </source>
</evidence>
<evidence type="ECO:0000256" key="3">
    <source>
        <dbReference type="ARBA" id="ARBA00013080"/>
    </source>
</evidence>
<dbReference type="EMBL" id="FNAG01000004">
    <property type="protein sequence ID" value="SDD62125.1"/>
    <property type="molecule type" value="Genomic_DNA"/>
</dbReference>
<evidence type="ECO:0000256" key="4">
    <source>
        <dbReference type="ARBA" id="ARBA00022605"/>
    </source>
</evidence>
<name>A0A1G6WAM5_9GAMM</name>
<dbReference type="InterPro" id="IPR018510">
    <property type="entry name" value="DAP_epimerase_AS"/>
</dbReference>
<dbReference type="Proteomes" id="UP000199603">
    <property type="component" value="Unassembled WGS sequence"/>
</dbReference>
<accession>A0A1G6WAM5</accession>
<feature type="site" description="Important for dimerization" evidence="8">
    <location>
        <position position="278"/>
    </location>
</feature>
<feature type="active site" description="Proton donor" evidence="8">
    <location>
        <position position="82"/>
    </location>
</feature>
<protein>
    <recommendedName>
        <fullName evidence="3 8">Diaminopimelate epimerase</fullName>
        <shortName evidence="8">DAP epimerase</shortName>
        <ecNumber evidence="3 8">5.1.1.7</ecNumber>
    </recommendedName>
    <alternativeName>
        <fullName evidence="8">PLP-independent amino acid racemase</fullName>
    </alternativeName>
</protein>
<comment type="function">
    <text evidence="8">Catalyzes the stereoinversion of LL-2,6-diaminopimelate (L,L-DAP) to meso-diaminopimelate (meso-DAP), a precursor of L-lysine and an essential component of the bacterial peptidoglycan.</text>
</comment>
<gene>
    <name evidence="8" type="primary">dapF</name>
    <name evidence="10" type="ORF">SAMN04488509_104186</name>
</gene>
<dbReference type="STRING" id="265719.SAMN04488509_104186"/>
<dbReference type="EC" id="5.1.1.7" evidence="3 8"/>
<dbReference type="AlphaFoldDB" id="A0A1G6WAM5"/>
<keyword evidence="8" id="KW-0963">Cytoplasm</keyword>
<dbReference type="NCBIfam" id="TIGR00652">
    <property type="entry name" value="DapF"/>
    <property type="match status" value="1"/>
</dbReference>
<dbReference type="InterPro" id="IPR001653">
    <property type="entry name" value="DAP_epimerase_DapF"/>
</dbReference>
<comment type="subcellular location">
    <subcellularLocation>
        <location evidence="8">Cytoplasm</location>
    </subcellularLocation>
</comment>
<dbReference type="HAMAP" id="MF_00197">
    <property type="entry name" value="DAP_epimerase"/>
    <property type="match status" value="1"/>
</dbReference>
<evidence type="ECO:0000256" key="1">
    <source>
        <dbReference type="ARBA" id="ARBA00005196"/>
    </source>
</evidence>
<dbReference type="UniPathway" id="UPA00034">
    <property type="reaction ID" value="UER00025"/>
</dbReference>
<feature type="site" description="Could be important to modulate the pK values of the two catalytic cysteine residues" evidence="8">
    <location>
        <position position="167"/>
    </location>
</feature>
<feature type="binding site" evidence="8">
    <location>
        <position position="165"/>
    </location>
    <ligand>
        <name>substrate</name>
    </ligand>
</feature>
<dbReference type="Pfam" id="PF01678">
    <property type="entry name" value="DAP_epimerase"/>
    <property type="match status" value="2"/>
</dbReference>
<dbReference type="PROSITE" id="PS01326">
    <property type="entry name" value="DAP_EPIMERASE"/>
    <property type="match status" value="1"/>
</dbReference>
<evidence type="ECO:0000313" key="10">
    <source>
        <dbReference type="EMBL" id="SDD62125.1"/>
    </source>
</evidence>
<comment type="similarity">
    <text evidence="2 8">Belongs to the diaminopimelate epimerase family.</text>
</comment>
<comment type="pathway">
    <text evidence="1 8">Amino-acid biosynthesis; L-lysine biosynthesis via DAP pathway; DL-2,6-diaminopimelate from LL-2,6-diaminopimelate: step 1/1.</text>
</comment>
<sequence length="284" mass="29699">MNPHAALRGLRFTKMHGAGNDFVVLDARAGLPELSPEVRRWIAERRTGVGFDQLLSIEPARSEGSALYYGIWNTDGSAAGQCGNGARCVAAWALRAGMVEGSSFRMDSPGGPVDVKVHAPDDIEVSLGVPDFRARALPARGVGAPDGVLEFGGEVYKYRGVSMGNPHALIEVADVASAAVAGVGAALQADRRFPDSVNVGFAEVLDPGHIRLRVYERGVGETQACGSGACAAVAVLHARGRVDAAHGVAVDLPGGRLQIHWAGPGHAVRMRGPAVFVFEGVFCE</sequence>